<dbReference type="WBParaSite" id="HPLM_0000781401-mRNA-1">
    <property type="protein sequence ID" value="HPLM_0000781401-mRNA-1"/>
    <property type="gene ID" value="HPLM_0000781401"/>
</dbReference>
<keyword evidence="6 8" id="KW-0472">Membrane</keyword>
<dbReference type="SUPFAM" id="SSF81321">
    <property type="entry name" value="Family A G protein-coupled receptor-like"/>
    <property type="match status" value="1"/>
</dbReference>
<evidence type="ECO:0000256" key="8">
    <source>
        <dbReference type="SAM" id="Phobius"/>
    </source>
</evidence>
<evidence type="ECO:0000313" key="10">
    <source>
        <dbReference type="Proteomes" id="UP000268014"/>
    </source>
</evidence>
<dbReference type="STRING" id="6290.A0A0N4WBI6"/>
<feature type="transmembrane region" description="Helical" evidence="8">
    <location>
        <begin position="168"/>
        <end position="193"/>
    </location>
</feature>
<keyword evidence="7" id="KW-0807">Transducer</keyword>
<dbReference type="AlphaFoldDB" id="A0A0N4WBI6"/>
<feature type="transmembrane region" description="Helical" evidence="8">
    <location>
        <begin position="7"/>
        <end position="27"/>
    </location>
</feature>
<evidence type="ECO:0000256" key="3">
    <source>
        <dbReference type="ARBA" id="ARBA00022692"/>
    </source>
</evidence>
<comment type="subcellular location">
    <subcellularLocation>
        <location evidence="1">Cell membrane</location>
        <topology evidence="1">Multi-pass membrane protein</topology>
    </subcellularLocation>
</comment>
<evidence type="ECO:0000256" key="1">
    <source>
        <dbReference type="ARBA" id="ARBA00004651"/>
    </source>
</evidence>
<dbReference type="OMA" id="FFDEIPT"/>
<keyword evidence="2" id="KW-1003">Cell membrane</keyword>
<feature type="transmembrane region" description="Helical" evidence="8">
    <location>
        <begin position="214"/>
        <end position="236"/>
    </location>
</feature>
<dbReference type="PANTHER" id="PTHR37441:SF4">
    <property type="entry name" value="G-PROTEIN COUPLED RECEPTORS FAMILY 1 PROFILE DOMAIN-CONTAINING PROTEIN"/>
    <property type="match status" value="1"/>
</dbReference>
<evidence type="ECO:0000256" key="2">
    <source>
        <dbReference type="ARBA" id="ARBA00022475"/>
    </source>
</evidence>
<evidence type="ECO:0000256" key="7">
    <source>
        <dbReference type="ARBA" id="ARBA00023224"/>
    </source>
</evidence>
<accession>A0A0N4WBI6</accession>
<dbReference type="EMBL" id="UZAF01016731">
    <property type="protein sequence ID" value="VDO33036.1"/>
    <property type="molecule type" value="Genomic_DNA"/>
</dbReference>
<dbReference type="GO" id="GO:0004930">
    <property type="term" value="F:G protein-coupled receptor activity"/>
    <property type="evidence" value="ECO:0007669"/>
    <property type="project" value="UniProtKB-KW"/>
</dbReference>
<evidence type="ECO:0000256" key="5">
    <source>
        <dbReference type="ARBA" id="ARBA00023040"/>
    </source>
</evidence>
<protein>
    <submittedName>
        <fullName evidence="11">G_PROTEIN_RECEP_F1_2 domain-containing protein</fullName>
    </submittedName>
</protein>
<keyword evidence="10" id="KW-1185">Reference proteome</keyword>
<keyword evidence="5" id="KW-0297">G-protein coupled receptor</keyword>
<reference evidence="9 10" key="2">
    <citation type="submission" date="2018-11" db="EMBL/GenBank/DDBJ databases">
        <authorList>
            <consortium name="Pathogen Informatics"/>
        </authorList>
    </citation>
    <scope>NUCLEOTIDE SEQUENCE [LARGE SCALE GENOMIC DNA]</scope>
    <source>
        <strain evidence="9 10">MHpl1</strain>
    </source>
</reference>
<dbReference type="OrthoDB" id="5830438at2759"/>
<dbReference type="Gene3D" id="1.20.1070.10">
    <property type="entry name" value="Rhodopsin 7-helix transmembrane proteins"/>
    <property type="match status" value="1"/>
</dbReference>
<evidence type="ECO:0000313" key="9">
    <source>
        <dbReference type="EMBL" id="VDO33036.1"/>
    </source>
</evidence>
<proteinExistence type="predicted"/>
<name>A0A0N4WBI6_HAEPC</name>
<feature type="transmembrane region" description="Helical" evidence="8">
    <location>
        <begin position="33"/>
        <end position="57"/>
    </location>
</feature>
<keyword evidence="5" id="KW-0675">Receptor</keyword>
<sequence>MIDSYKFLFSFYFYYATFLFFDEIPTLQLVDSVIPVLTIVLSLIGLIVNGIFIYLTIKGIRDKVLPLKQYQNMTLEELDYLIPHGRTMFTMLLTLNFWASAGCYSVLALFMFLAVRHPIIYRVKITSKRTTYAIVAVCISSNNAFNIFNSGTDLIQWSVSTEDFALSISNLVIVLIALVIGTSSYIFIIVYLWRVRRSRGEVNQHLMSIVRMALNVFAFAISCVVMAGFVSIPLVLKTQIDDLNCELLENSTCESVVGAYELGFHMAQWTTAAMTGWQLRMIVDPVANIFLDNR</sequence>
<evidence type="ECO:0000256" key="4">
    <source>
        <dbReference type="ARBA" id="ARBA00022989"/>
    </source>
</evidence>
<organism evidence="11">
    <name type="scientific">Haemonchus placei</name>
    <name type="common">Barber's pole worm</name>
    <dbReference type="NCBI Taxonomy" id="6290"/>
    <lineage>
        <taxon>Eukaryota</taxon>
        <taxon>Metazoa</taxon>
        <taxon>Ecdysozoa</taxon>
        <taxon>Nematoda</taxon>
        <taxon>Chromadorea</taxon>
        <taxon>Rhabditida</taxon>
        <taxon>Rhabditina</taxon>
        <taxon>Rhabditomorpha</taxon>
        <taxon>Strongyloidea</taxon>
        <taxon>Trichostrongylidae</taxon>
        <taxon>Haemonchus</taxon>
    </lineage>
</organism>
<gene>
    <name evidence="9" type="ORF">HPLM_LOCUS7806</name>
</gene>
<dbReference type="PANTHER" id="PTHR37441">
    <property type="entry name" value="PROTEIN CBG16518"/>
    <property type="match status" value="1"/>
</dbReference>
<keyword evidence="4 8" id="KW-1133">Transmembrane helix</keyword>
<dbReference type="GO" id="GO:0005886">
    <property type="term" value="C:plasma membrane"/>
    <property type="evidence" value="ECO:0007669"/>
    <property type="project" value="UniProtKB-SubCell"/>
</dbReference>
<reference evidence="11" key="1">
    <citation type="submission" date="2017-02" db="UniProtKB">
        <authorList>
            <consortium name="WormBaseParasite"/>
        </authorList>
    </citation>
    <scope>IDENTIFICATION</scope>
</reference>
<dbReference type="Proteomes" id="UP000268014">
    <property type="component" value="Unassembled WGS sequence"/>
</dbReference>
<keyword evidence="3 8" id="KW-0812">Transmembrane</keyword>
<dbReference type="InterPro" id="IPR040435">
    <property type="entry name" value="Put_GPCR_Chromadorea"/>
</dbReference>
<evidence type="ECO:0000313" key="11">
    <source>
        <dbReference type="WBParaSite" id="HPLM_0000781401-mRNA-1"/>
    </source>
</evidence>
<evidence type="ECO:0000256" key="6">
    <source>
        <dbReference type="ARBA" id="ARBA00023136"/>
    </source>
</evidence>